<gene>
    <name evidence="11" type="ORF">B843_06105</name>
</gene>
<evidence type="ECO:0000256" key="3">
    <source>
        <dbReference type="ARBA" id="ARBA00008017"/>
    </source>
</evidence>
<dbReference type="Gene3D" id="2.30.30.60">
    <property type="match status" value="1"/>
</dbReference>
<dbReference type="InterPro" id="IPR011014">
    <property type="entry name" value="MscS_channel_TM-2"/>
</dbReference>
<comment type="similarity">
    <text evidence="3">Belongs to the MscS (TC 1.A.23) family.</text>
</comment>
<feature type="compositionally biased region" description="Low complexity" evidence="8">
    <location>
        <begin position="456"/>
        <end position="499"/>
    </location>
</feature>
<dbReference type="InterPro" id="IPR045276">
    <property type="entry name" value="YbiO_bact"/>
</dbReference>
<evidence type="ECO:0000256" key="1">
    <source>
        <dbReference type="ARBA" id="ARBA00004141"/>
    </source>
</evidence>
<reference evidence="11 12" key="1">
    <citation type="submission" date="2013-02" db="EMBL/GenBank/DDBJ databases">
        <title>The complete genome sequence of Corynebacterium vitaeruminis DSM 20294.</title>
        <authorList>
            <person name="Ruckert C."/>
            <person name="Albersmeier A."/>
            <person name="Kalinowski J."/>
        </authorList>
    </citation>
    <scope>NUCLEOTIDE SEQUENCE [LARGE SCALE GENOMIC DNA]</scope>
    <source>
        <strain evidence="12">ATCC 10234</strain>
    </source>
</reference>
<evidence type="ECO:0000313" key="12">
    <source>
        <dbReference type="Proteomes" id="UP000019222"/>
    </source>
</evidence>
<evidence type="ECO:0000256" key="4">
    <source>
        <dbReference type="ARBA" id="ARBA00022475"/>
    </source>
</evidence>
<dbReference type="SUPFAM" id="SSF82861">
    <property type="entry name" value="Mechanosensitive channel protein MscS (YggB), transmembrane region"/>
    <property type="match status" value="1"/>
</dbReference>
<name>W5Y044_9CORY</name>
<feature type="transmembrane region" description="Helical" evidence="9">
    <location>
        <begin position="401"/>
        <end position="419"/>
    </location>
</feature>
<dbReference type="EMBL" id="CP004353">
    <property type="protein sequence ID" value="AHI22606.1"/>
    <property type="molecule type" value="Genomic_DNA"/>
</dbReference>
<dbReference type="Gene3D" id="1.10.287.1260">
    <property type="match status" value="1"/>
</dbReference>
<dbReference type="InterPro" id="IPR023408">
    <property type="entry name" value="MscS_beta-dom_sf"/>
</dbReference>
<comment type="subcellular location">
    <subcellularLocation>
        <location evidence="2">Cell membrane</location>
    </subcellularLocation>
    <subcellularLocation>
        <location evidence="1">Membrane</location>
        <topology evidence="1">Multi-pass membrane protein</topology>
    </subcellularLocation>
</comment>
<feature type="transmembrane region" description="Helical" evidence="9">
    <location>
        <begin position="87"/>
        <end position="114"/>
    </location>
</feature>
<dbReference type="PANTHER" id="PTHR30460">
    <property type="entry name" value="MODERATE CONDUCTANCE MECHANOSENSITIVE CHANNEL YBIO"/>
    <property type="match status" value="1"/>
</dbReference>
<dbReference type="Proteomes" id="UP000019222">
    <property type="component" value="Chromosome"/>
</dbReference>
<dbReference type="InterPro" id="IPR010920">
    <property type="entry name" value="LSM_dom_sf"/>
</dbReference>
<feature type="transmembrane region" description="Helical" evidence="9">
    <location>
        <begin position="52"/>
        <end position="75"/>
    </location>
</feature>
<evidence type="ECO:0000256" key="7">
    <source>
        <dbReference type="ARBA" id="ARBA00023136"/>
    </source>
</evidence>
<keyword evidence="5 9" id="KW-0812">Transmembrane</keyword>
<keyword evidence="6 9" id="KW-1133">Transmembrane helix</keyword>
<keyword evidence="7 9" id="KW-0472">Membrane</keyword>
<organism evidence="11 12">
    <name type="scientific">Corynebacterium vitaeruminis DSM 20294</name>
    <dbReference type="NCBI Taxonomy" id="1224164"/>
    <lineage>
        <taxon>Bacteria</taxon>
        <taxon>Bacillati</taxon>
        <taxon>Actinomycetota</taxon>
        <taxon>Actinomycetes</taxon>
        <taxon>Mycobacteriales</taxon>
        <taxon>Corynebacteriaceae</taxon>
        <taxon>Corynebacterium</taxon>
    </lineage>
</organism>
<dbReference type="eggNOG" id="COG0668">
    <property type="taxonomic scope" value="Bacteria"/>
</dbReference>
<dbReference type="GO" id="GO:0005886">
    <property type="term" value="C:plasma membrane"/>
    <property type="evidence" value="ECO:0007669"/>
    <property type="project" value="UniProtKB-SubCell"/>
</dbReference>
<dbReference type="Pfam" id="PF00924">
    <property type="entry name" value="MS_channel_2nd"/>
    <property type="match status" value="1"/>
</dbReference>
<accession>W5Y044</accession>
<evidence type="ECO:0000256" key="5">
    <source>
        <dbReference type="ARBA" id="ARBA00022692"/>
    </source>
</evidence>
<dbReference type="PATRIC" id="fig|1224164.3.peg.1224"/>
<evidence type="ECO:0000259" key="10">
    <source>
        <dbReference type="Pfam" id="PF00924"/>
    </source>
</evidence>
<evidence type="ECO:0000313" key="11">
    <source>
        <dbReference type="EMBL" id="AHI22606.1"/>
    </source>
</evidence>
<feature type="compositionally biased region" description="Low complexity" evidence="8">
    <location>
        <begin position="440"/>
        <end position="449"/>
    </location>
</feature>
<evidence type="ECO:0000256" key="2">
    <source>
        <dbReference type="ARBA" id="ARBA00004236"/>
    </source>
</evidence>
<dbReference type="PANTHER" id="PTHR30460:SF0">
    <property type="entry name" value="MODERATE CONDUCTANCE MECHANOSENSITIVE CHANNEL YBIO"/>
    <property type="match status" value="1"/>
</dbReference>
<feature type="region of interest" description="Disordered" evidence="8">
    <location>
        <begin position="295"/>
        <end position="384"/>
    </location>
</feature>
<feature type="transmembrane region" description="Helical" evidence="9">
    <location>
        <begin position="6"/>
        <end position="25"/>
    </location>
</feature>
<evidence type="ECO:0000256" key="6">
    <source>
        <dbReference type="ARBA" id="ARBA00022989"/>
    </source>
</evidence>
<keyword evidence="4" id="KW-1003">Cell membrane</keyword>
<dbReference type="HOGENOM" id="CLU_025920_0_0_11"/>
<dbReference type="SUPFAM" id="SSF50182">
    <property type="entry name" value="Sm-like ribonucleoproteins"/>
    <property type="match status" value="1"/>
</dbReference>
<feature type="compositionally biased region" description="Polar residues" evidence="8">
    <location>
        <begin position="357"/>
        <end position="367"/>
    </location>
</feature>
<feature type="domain" description="Mechanosensitive ion channel MscS" evidence="10">
    <location>
        <begin position="103"/>
        <end position="167"/>
    </location>
</feature>
<dbReference type="KEGG" id="cvt:B843_06105"/>
<evidence type="ECO:0000256" key="9">
    <source>
        <dbReference type="SAM" id="Phobius"/>
    </source>
</evidence>
<keyword evidence="12" id="KW-1185">Reference proteome</keyword>
<dbReference type="AlphaFoldDB" id="W5Y044"/>
<sequence length="524" mass="55353">MQSLWTWFINTGFSLALLIVLAFLVPRFGRIAMRIVERQVADEHVDESKTHLAFAGVAVYIAQVIAYFIIFVFILQKLGFSLAGAAIPATAASAAIGLGAQSIIADFLAGFFILSEKQYGVGDWVRFEGGATTAEGTVIQITMRSTRIRTLAEETVIIPNSKAGVSINNSNYWSRAVVTMPIPLLGSSSIQEAIQRSTNAARRALRRDGVAQEVLGELTVHESVDVDAPATVGSPWTVSMRFLCQVKPGSQWKVERAIRTSLIDEFWAEYGSAPTLSGAVASTLTNMQDANQMLGLRTPSADPTPTGAWPATTSLAATGSGEDAPAGAAEELKDPAASDAGTNSATDFIRPQDENDSPSSGAPQTTVLEPVSDPEADGLAQEDEKPHGFKRLLTVGGRTRVSTAVLLLLFFVLLVFKGLTLQTADSYNGQDGWLAPAKTATTQPTATSPTLPPAPETQMEETPTLTTSEQTPESTPSETYSEQAPASSAPASANRQSSQEPTPSNTSTQGQSRSGAPTSSANAG</sequence>
<dbReference type="InterPro" id="IPR006685">
    <property type="entry name" value="MscS_channel_2nd"/>
</dbReference>
<proteinExistence type="inferred from homology"/>
<feature type="region of interest" description="Disordered" evidence="8">
    <location>
        <begin position="440"/>
        <end position="524"/>
    </location>
</feature>
<protein>
    <submittedName>
        <fullName evidence="11">Small-conductance mechanosensitive channel</fullName>
    </submittedName>
</protein>
<dbReference type="GO" id="GO:0008381">
    <property type="term" value="F:mechanosensitive monoatomic ion channel activity"/>
    <property type="evidence" value="ECO:0007669"/>
    <property type="project" value="InterPro"/>
</dbReference>
<dbReference type="STRING" id="1224164.B843_06105"/>
<feature type="compositionally biased region" description="Polar residues" evidence="8">
    <location>
        <begin position="500"/>
        <end position="524"/>
    </location>
</feature>
<evidence type="ECO:0000256" key="8">
    <source>
        <dbReference type="SAM" id="MobiDB-lite"/>
    </source>
</evidence>